<sequence>MTQTIRQTKAADPRVGFRGDVEGLRALAVVLVLAGHAGQQLVPGGFVGVDVFFVISGFLITGLLVSEVNKTGRLSLSGFYARRAKRLLPAAVVVLVATLVLTFAFLPRTRWSATGWDVVSSGLYVMNWRLAEQSVDYLAANRAPSVLQHFWSLGVEEQFYLVWPLLLVAALWLGRRRYARTSFMVAALALVAVPSFAWSVWLTSDNPARAYFVTTTRMWELALGGFVALLAAYLHRLPRPAAAALAWSGLVAIVASAFLLSESSAFPGYLALIPTLGTAAVIAGGPAAGNAGPAVLLAVRPVCAVGAISYSLYLWHWPLLVVAEARFGELTASAGLAVVAASVVPAALTYRYVENPIRRSETLAWQPTRSLQLGAVCTGVAVVAGLSFQLTVWPPAAPPAPPSLAVPTVGVNGTPATVNSPTVAGATALGKSPTTSAAGTPVDRVGAFVPDPLVASQDGPDAWKDGCHTDQRSSEVRSCLYGDPDASFTVALAGDSHAAQWLPALQRVSVSKQWRLKSYTKSSCPFINGVVALDSRPYPSCTEWNEKLRRALTGDERPDLLVVSTSFYVMVRDGAPVASQAQAAFADALRRTWSEMAGAGIPVVVLRDTPYHDKDIAECVSENPRKLTRCASPRDKVLAGGGGPAHETAARQNDKVHLVDLNDAICPRERCAPVIGGVLVYRDNNHVTATYMATLAPRLATALDRVLA</sequence>
<dbReference type="InterPro" id="IPR002656">
    <property type="entry name" value="Acyl_transf_3_dom"/>
</dbReference>
<dbReference type="RefSeq" id="WP_120689810.1">
    <property type="nucleotide sequence ID" value="NZ_RAZT01000009.1"/>
</dbReference>
<dbReference type="Pfam" id="PF01757">
    <property type="entry name" value="Acyl_transf_3"/>
    <property type="match status" value="1"/>
</dbReference>
<dbReference type="InterPro" id="IPR043968">
    <property type="entry name" value="SGNH"/>
</dbReference>
<evidence type="ECO:0000256" key="1">
    <source>
        <dbReference type="SAM" id="Phobius"/>
    </source>
</evidence>
<organism evidence="4 5">
    <name type="scientific">Micromonospora musae</name>
    <dbReference type="NCBI Taxonomy" id="1894970"/>
    <lineage>
        <taxon>Bacteria</taxon>
        <taxon>Bacillati</taxon>
        <taxon>Actinomycetota</taxon>
        <taxon>Actinomycetes</taxon>
        <taxon>Micromonosporales</taxon>
        <taxon>Micromonosporaceae</taxon>
        <taxon>Micromonospora</taxon>
    </lineage>
</organism>
<keyword evidence="1" id="KW-1133">Transmembrane helix</keyword>
<feature type="transmembrane region" description="Helical" evidence="1">
    <location>
        <begin position="45"/>
        <end position="66"/>
    </location>
</feature>
<keyword evidence="1" id="KW-0472">Membrane</keyword>
<feature type="domain" description="Acyltransferase 3" evidence="2">
    <location>
        <begin position="20"/>
        <end position="350"/>
    </location>
</feature>
<feature type="transmembrane region" description="Helical" evidence="1">
    <location>
        <begin position="87"/>
        <end position="106"/>
    </location>
</feature>
<feature type="transmembrane region" description="Helical" evidence="1">
    <location>
        <begin position="373"/>
        <end position="393"/>
    </location>
</feature>
<evidence type="ECO:0000259" key="2">
    <source>
        <dbReference type="Pfam" id="PF01757"/>
    </source>
</evidence>
<keyword evidence="1" id="KW-0812">Transmembrane</keyword>
<accession>A0A3A9XZP6</accession>
<evidence type="ECO:0000313" key="4">
    <source>
        <dbReference type="EMBL" id="RKN30651.1"/>
    </source>
</evidence>
<keyword evidence="4" id="KW-0808">Transferase</keyword>
<feature type="transmembrane region" description="Helical" evidence="1">
    <location>
        <begin position="266"/>
        <end position="287"/>
    </location>
</feature>
<comment type="caution">
    <text evidence="4">The sequence shown here is derived from an EMBL/GenBank/DDBJ whole genome shotgun (WGS) entry which is preliminary data.</text>
</comment>
<feature type="transmembrane region" description="Helical" evidence="1">
    <location>
        <begin position="158"/>
        <end position="174"/>
    </location>
</feature>
<protein>
    <submittedName>
        <fullName evidence="4">Acyltransferase</fullName>
    </submittedName>
</protein>
<dbReference type="PANTHER" id="PTHR23028">
    <property type="entry name" value="ACETYLTRANSFERASE"/>
    <property type="match status" value="1"/>
</dbReference>
<dbReference type="GO" id="GO:0016020">
    <property type="term" value="C:membrane"/>
    <property type="evidence" value="ECO:0007669"/>
    <property type="project" value="TreeGrafter"/>
</dbReference>
<proteinExistence type="predicted"/>
<reference evidence="4 5" key="1">
    <citation type="submission" date="2018-09" db="EMBL/GenBank/DDBJ databases">
        <title>Micromonospora sp. nov. MS1-9, isolated from a root of Musa sp.</title>
        <authorList>
            <person name="Kuncharoen N."/>
            <person name="Kudo T."/>
            <person name="Ohkuma M."/>
            <person name="Yuki M."/>
            <person name="Tanasupawat S."/>
        </authorList>
    </citation>
    <scope>NUCLEOTIDE SEQUENCE [LARGE SCALE GENOMIC DNA]</scope>
    <source>
        <strain evidence="4 5">MS1-9</strain>
    </source>
</reference>
<dbReference type="EMBL" id="RAZT01000009">
    <property type="protein sequence ID" value="RKN30651.1"/>
    <property type="molecule type" value="Genomic_DNA"/>
</dbReference>
<dbReference type="InterPro" id="IPR050879">
    <property type="entry name" value="Acyltransferase_3"/>
</dbReference>
<dbReference type="Pfam" id="PF19040">
    <property type="entry name" value="SGNH"/>
    <property type="match status" value="1"/>
</dbReference>
<feature type="transmembrane region" description="Helical" evidence="1">
    <location>
        <begin position="241"/>
        <end position="260"/>
    </location>
</feature>
<evidence type="ECO:0000259" key="3">
    <source>
        <dbReference type="Pfam" id="PF19040"/>
    </source>
</evidence>
<evidence type="ECO:0000313" key="5">
    <source>
        <dbReference type="Proteomes" id="UP000275865"/>
    </source>
</evidence>
<feature type="transmembrane region" description="Helical" evidence="1">
    <location>
        <begin position="21"/>
        <end position="39"/>
    </location>
</feature>
<dbReference type="AlphaFoldDB" id="A0A3A9XZP6"/>
<feature type="domain" description="SGNH" evidence="3">
    <location>
        <begin position="467"/>
        <end position="700"/>
    </location>
</feature>
<keyword evidence="4" id="KW-0012">Acyltransferase</keyword>
<name>A0A3A9XZP6_9ACTN</name>
<feature type="transmembrane region" description="Helical" evidence="1">
    <location>
        <begin position="216"/>
        <end position="234"/>
    </location>
</feature>
<feature type="transmembrane region" description="Helical" evidence="1">
    <location>
        <begin position="181"/>
        <end position="204"/>
    </location>
</feature>
<dbReference type="PANTHER" id="PTHR23028:SF53">
    <property type="entry name" value="ACYL_TRANSF_3 DOMAIN-CONTAINING PROTEIN"/>
    <property type="match status" value="1"/>
</dbReference>
<gene>
    <name evidence="4" type="ORF">D7044_19885</name>
</gene>
<dbReference type="Proteomes" id="UP000275865">
    <property type="component" value="Unassembled WGS sequence"/>
</dbReference>
<dbReference type="GO" id="GO:0009103">
    <property type="term" value="P:lipopolysaccharide biosynthetic process"/>
    <property type="evidence" value="ECO:0007669"/>
    <property type="project" value="TreeGrafter"/>
</dbReference>
<feature type="transmembrane region" description="Helical" evidence="1">
    <location>
        <begin position="294"/>
        <end position="313"/>
    </location>
</feature>
<dbReference type="GO" id="GO:0016747">
    <property type="term" value="F:acyltransferase activity, transferring groups other than amino-acyl groups"/>
    <property type="evidence" value="ECO:0007669"/>
    <property type="project" value="InterPro"/>
</dbReference>
<feature type="transmembrane region" description="Helical" evidence="1">
    <location>
        <begin position="333"/>
        <end position="353"/>
    </location>
</feature>